<dbReference type="Pfam" id="PF14375">
    <property type="entry name" value="Cys_rich_CWC"/>
    <property type="match status" value="1"/>
</dbReference>
<accession>A0A317T729</accession>
<proteinExistence type="predicted"/>
<dbReference type="RefSeq" id="WP_110023186.1">
    <property type="nucleotide sequence ID" value="NZ_PDNZ01000004.1"/>
</dbReference>
<dbReference type="InterPro" id="IPR032720">
    <property type="entry name" value="Cys_rich_CWC"/>
</dbReference>
<reference evidence="2" key="1">
    <citation type="submission" date="2017-10" db="EMBL/GenBank/DDBJ databases">
        <authorList>
            <person name="Gaisin V.A."/>
            <person name="Rysina M.S."/>
            <person name="Grouzdev D.S."/>
        </authorList>
    </citation>
    <scope>NUCLEOTIDE SEQUENCE [LARGE SCALE GENOMIC DNA]</scope>
    <source>
        <strain evidence="2">V1</strain>
    </source>
</reference>
<evidence type="ECO:0000313" key="1">
    <source>
        <dbReference type="EMBL" id="PWW82050.1"/>
    </source>
</evidence>
<dbReference type="OrthoDB" id="9800168at2"/>
<evidence type="ECO:0000313" key="2">
    <source>
        <dbReference type="Proteomes" id="UP000246278"/>
    </source>
</evidence>
<evidence type="ECO:0008006" key="3">
    <source>
        <dbReference type="Google" id="ProtNLM"/>
    </source>
</evidence>
<dbReference type="EMBL" id="PDNZ01000004">
    <property type="protein sequence ID" value="PWW82050.1"/>
    <property type="molecule type" value="Genomic_DNA"/>
</dbReference>
<gene>
    <name evidence="1" type="ORF">CR164_06835</name>
</gene>
<comment type="caution">
    <text evidence="1">The sequence shown here is derived from an EMBL/GenBank/DDBJ whole genome shotgun (WGS) entry which is preliminary data.</text>
</comment>
<dbReference type="AlphaFoldDB" id="A0A317T729"/>
<organism evidence="1 2">
    <name type="scientific">Prosthecochloris marina</name>
    <dbReference type="NCBI Taxonomy" id="2017681"/>
    <lineage>
        <taxon>Bacteria</taxon>
        <taxon>Pseudomonadati</taxon>
        <taxon>Chlorobiota</taxon>
        <taxon>Chlorobiia</taxon>
        <taxon>Chlorobiales</taxon>
        <taxon>Chlorobiaceae</taxon>
        <taxon>Prosthecochloris</taxon>
    </lineage>
</organism>
<keyword evidence="2" id="KW-1185">Reference proteome</keyword>
<name>A0A317T729_9CHLB</name>
<protein>
    <recommendedName>
        <fullName evidence="3">Cysteine-rich CWC family protein</fullName>
    </recommendedName>
</protein>
<dbReference type="Proteomes" id="UP000246278">
    <property type="component" value="Unassembled WGS sequence"/>
</dbReference>
<sequence length="73" mass="7950">MEKHDRQSDGKGGNATCPVCGASFECKLSAECWCSSVNVPSEVREYLADRYDTCLCRDCLEKLVKKAGAGELS</sequence>